<evidence type="ECO:0000313" key="8">
    <source>
        <dbReference type="EMBL" id="ACU61993.1"/>
    </source>
</evidence>
<dbReference type="Gene3D" id="3.40.50.2300">
    <property type="match status" value="1"/>
</dbReference>
<keyword evidence="4" id="KW-0804">Transcription</keyword>
<dbReference type="RefSeq" id="WP_012792161.1">
    <property type="nucleotide sequence ID" value="NC_013132.1"/>
</dbReference>
<dbReference type="InterPro" id="IPR000792">
    <property type="entry name" value="Tscrpt_reg_LuxR_C"/>
</dbReference>
<dbReference type="Pfam" id="PF00072">
    <property type="entry name" value="Response_reg"/>
    <property type="match status" value="1"/>
</dbReference>
<evidence type="ECO:0000256" key="4">
    <source>
        <dbReference type="ARBA" id="ARBA00023163"/>
    </source>
</evidence>
<keyword evidence="2" id="KW-0805">Transcription regulation</keyword>
<dbReference type="InterPro" id="IPR016032">
    <property type="entry name" value="Sig_transdc_resp-reg_C-effctor"/>
</dbReference>
<dbReference type="SMART" id="SM00421">
    <property type="entry name" value="HTH_LUXR"/>
    <property type="match status" value="1"/>
</dbReference>
<dbReference type="InterPro" id="IPR011006">
    <property type="entry name" value="CheY-like_superfamily"/>
</dbReference>
<dbReference type="PRINTS" id="PR00038">
    <property type="entry name" value="HTHLUXR"/>
</dbReference>
<gene>
    <name evidence="8" type="ordered locus">Cpin_4551</name>
</gene>
<dbReference type="CDD" id="cd17535">
    <property type="entry name" value="REC_NarL-like"/>
    <property type="match status" value="1"/>
</dbReference>
<dbReference type="KEGG" id="cpi:Cpin_4551"/>
<evidence type="ECO:0000256" key="2">
    <source>
        <dbReference type="ARBA" id="ARBA00023015"/>
    </source>
</evidence>
<evidence type="ECO:0000259" key="7">
    <source>
        <dbReference type="PROSITE" id="PS50110"/>
    </source>
</evidence>
<accession>A0A979G786</accession>
<feature type="domain" description="Response regulatory" evidence="7">
    <location>
        <begin position="3"/>
        <end position="119"/>
    </location>
</feature>
<dbReference type="Pfam" id="PF00196">
    <property type="entry name" value="GerE"/>
    <property type="match status" value="1"/>
</dbReference>
<evidence type="ECO:0000313" key="9">
    <source>
        <dbReference type="Proteomes" id="UP000002215"/>
    </source>
</evidence>
<dbReference type="GO" id="GO:0003677">
    <property type="term" value="F:DNA binding"/>
    <property type="evidence" value="ECO:0007669"/>
    <property type="project" value="UniProtKB-KW"/>
</dbReference>
<evidence type="ECO:0000259" key="6">
    <source>
        <dbReference type="PROSITE" id="PS50043"/>
    </source>
</evidence>
<feature type="modified residue" description="4-aspartylphosphate" evidence="5">
    <location>
        <position position="54"/>
    </location>
</feature>
<dbReference type="Proteomes" id="UP000002215">
    <property type="component" value="Chromosome"/>
</dbReference>
<keyword evidence="3" id="KW-0238">DNA-binding</keyword>
<dbReference type="PANTHER" id="PTHR43214">
    <property type="entry name" value="TWO-COMPONENT RESPONSE REGULATOR"/>
    <property type="match status" value="1"/>
</dbReference>
<dbReference type="GO" id="GO:0006355">
    <property type="term" value="P:regulation of DNA-templated transcription"/>
    <property type="evidence" value="ECO:0007669"/>
    <property type="project" value="InterPro"/>
</dbReference>
<dbReference type="PROSITE" id="PS50043">
    <property type="entry name" value="HTH_LUXR_2"/>
    <property type="match status" value="1"/>
</dbReference>
<proteinExistence type="predicted"/>
<keyword evidence="1 5" id="KW-0597">Phosphoprotein</keyword>
<dbReference type="InterPro" id="IPR058245">
    <property type="entry name" value="NreC/VraR/RcsB-like_REC"/>
</dbReference>
<organism evidence="8 9">
    <name type="scientific">Chitinophaga pinensis (strain ATCC 43595 / DSM 2588 / LMG 13176 / NBRC 15968 / NCIMB 11800 / UQM 2034)</name>
    <dbReference type="NCBI Taxonomy" id="485918"/>
    <lineage>
        <taxon>Bacteria</taxon>
        <taxon>Pseudomonadati</taxon>
        <taxon>Bacteroidota</taxon>
        <taxon>Chitinophagia</taxon>
        <taxon>Chitinophagales</taxon>
        <taxon>Chitinophagaceae</taxon>
        <taxon>Chitinophaga</taxon>
    </lineage>
</organism>
<sequence>MVRIFITDDHPIVREGLKNVLNATEGFAVTGTCSTGKETLEAFEKKEPDILLLDINLPDINGVELCAAVKKKHPDVYVIALSVHNEAPIINSILRQGASGYIQKNALSEIIVEAIQDVLKGGSYVCEQSREILRRQRGKGGLTQLPKMTRREKEILKLAAEGLTIAQIAEKLFISPYTVESHRKNLMDKFEVNSVAAAIKLAGQYGFL</sequence>
<dbReference type="InterPro" id="IPR039420">
    <property type="entry name" value="WalR-like"/>
</dbReference>
<dbReference type="PANTHER" id="PTHR43214:SF41">
    <property type="entry name" value="NITRATE_NITRITE RESPONSE REGULATOR PROTEIN NARP"/>
    <property type="match status" value="1"/>
</dbReference>
<dbReference type="GO" id="GO:0000160">
    <property type="term" value="P:phosphorelay signal transduction system"/>
    <property type="evidence" value="ECO:0007669"/>
    <property type="project" value="InterPro"/>
</dbReference>
<evidence type="ECO:0000256" key="3">
    <source>
        <dbReference type="ARBA" id="ARBA00023125"/>
    </source>
</evidence>
<name>A0A979G786_CHIPD</name>
<dbReference type="PROSITE" id="PS50110">
    <property type="entry name" value="RESPONSE_REGULATORY"/>
    <property type="match status" value="1"/>
</dbReference>
<protein>
    <submittedName>
        <fullName evidence="8">Two component transcriptional regulator, LuxR family</fullName>
    </submittedName>
</protein>
<dbReference type="EMBL" id="CP001699">
    <property type="protein sequence ID" value="ACU61993.1"/>
    <property type="molecule type" value="Genomic_DNA"/>
</dbReference>
<evidence type="ECO:0000256" key="5">
    <source>
        <dbReference type="PROSITE-ProRule" id="PRU00169"/>
    </source>
</evidence>
<evidence type="ECO:0000256" key="1">
    <source>
        <dbReference type="ARBA" id="ARBA00022553"/>
    </source>
</evidence>
<dbReference type="SMART" id="SM00448">
    <property type="entry name" value="REC"/>
    <property type="match status" value="1"/>
</dbReference>
<dbReference type="SUPFAM" id="SSF46894">
    <property type="entry name" value="C-terminal effector domain of the bipartite response regulators"/>
    <property type="match status" value="1"/>
</dbReference>
<dbReference type="AlphaFoldDB" id="A0A979G786"/>
<feature type="domain" description="HTH luxR-type" evidence="6">
    <location>
        <begin position="141"/>
        <end position="206"/>
    </location>
</feature>
<dbReference type="OrthoDB" id="1013073at2"/>
<dbReference type="SUPFAM" id="SSF52172">
    <property type="entry name" value="CheY-like"/>
    <property type="match status" value="1"/>
</dbReference>
<dbReference type="CDD" id="cd06170">
    <property type="entry name" value="LuxR_C_like"/>
    <property type="match status" value="1"/>
</dbReference>
<reference evidence="8 9" key="2">
    <citation type="journal article" date="2010" name="Stand. Genomic Sci.">
        <title>Complete genome sequence of Chitinophaga pinensis type strain (UQM 2034).</title>
        <authorList>
            <person name="Glavina Del Rio T."/>
            <person name="Abt B."/>
            <person name="Spring S."/>
            <person name="Lapidus A."/>
            <person name="Nolan M."/>
            <person name="Tice H."/>
            <person name="Copeland A."/>
            <person name="Cheng J.F."/>
            <person name="Chen F."/>
            <person name="Bruce D."/>
            <person name="Goodwin L."/>
            <person name="Pitluck S."/>
            <person name="Ivanova N."/>
            <person name="Mavromatis K."/>
            <person name="Mikhailova N."/>
            <person name="Pati A."/>
            <person name="Chen A."/>
            <person name="Palaniappan K."/>
            <person name="Land M."/>
            <person name="Hauser L."/>
            <person name="Chang Y.J."/>
            <person name="Jeffries C.D."/>
            <person name="Chain P."/>
            <person name="Saunders E."/>
            <person name="Detter J.C."/>
            <person name="Brettin T."/>
            <person name="Rohde M."/>
            <person name="Goker M."/>
            <person name="Bristow J."/>
            <person name="Eisen J.A."/>
            <person name="Markowitz V."/>
            <person name="Hugenholtz P."/>
            <person name="Kyrpides N.C."/>
            <person name="Klenk H.P."/>
            <person name="Lucas S."/>
        </authorList>
    </citation>
    <scope>NUCLEOTIDE SEQUENCE [LARGE SCALE GENOMIC DNA]</scope>
    <source>
        <strain evidence="9">ATCC 43595 / DSM 2588 / LMG 13176 / NBRC 15968 / NCIMB 11800 / UQM 2034</strain>
    </source>
</reference>
<reference evidence="9" key="1">
    <citation type="submission" date="2009-08" db="EMBL/GenBank/DDBJ databases">
        <title>The complete genome of Chitinophaga pinensis DSM 2588.</title>
        <authorList>
            <consortium name="US DOE Joint Genome Institute (JGI-PGF)"/>
            <person name="Lucas S."/>
            <person name="Copeland A."/>
            <person name="Lapidus A."/>
            <person name="Glavina del Rio T."/>
            <person name="Dalin E."/>
            <person name="Tice H."/>
            <person name="Bruce D."/>
            <person name="Goodwin L."/>
            <person name="Pitluck S."/>
            <person name="Kyrpides N."/>
            <person name="Mavromatis K."/>
            <person name="Ivanova N."/>
            <person name="Mikhailova N."/>
            <person name="Sims D."/>
            <person name="Meinche L."/>
            <person name="Brettin T."/>
            <person name="Detter J.C."/>
            <person name="Han C."/>
            <person name="Larimer F."/>
            <person name="Land M."/>
            <person name="Hauser L."/>
            <person name="Markowitz V."/>
            <person name="Cheng J.-F."/>
            <person name="Hugenholtz P."/>
            <person name="Woyke T."/>
            <person name="Wu D."/>
            <person name="Spring S."/>
            <person name="Klenk H.-P."/>
            <person name="Eisen J.A."/>
        </authorList>
    </citation>
    <scope>NUCLEOTIDE SEQUENCE [LARGE SCALE GENOMIC DNA]</scope>
    <source>
        <strain evidence="9">ATCC 43595 / DSM 2588 / LMG 13176 / NBRC 15968 / NCIMB 11800 / UQM 2034</strain>
    </source>
</reference>
<dbReference type="InterPro" id="IPR001789">
    <property type="entry name" value="Sig_transdc_resp-reg_receiver"/>
</dbReference>